<gene>
    <name evidence="2" type="ORF">PMAYCL1PPCAC_23784</name>
</gene>
<dbReference type="Proteomes" id="UP001328107">
    <property type="component" value="Unassembled WGS sequence"/>
</dbReference>
<dbReference type="GO" id="GO:0005634">
    <property type="term" value="C:nucleus"/>
    <property type="evidence" value="ECO:0007669"/>
    <property type="project" value="TreeGrafter"/>
</dbReference>
<dbReference type="Gene3D" id="1.10.3970.10">
    <property type="entry name" value="BSD domain"/>
    <property type="match status" value="1"/>
</dbReference>
<dbReference type="PROSITE" id="PS50858">
    <property type="entry name" value="BSD"/>
    <property type="match status" value="1"/>
</dbReference>
<dbReference type="GO" id="GO:0045202">
    <property type="term" value="C:synapse"/>
    <property type="evidence" value="ECO:0007669"/>
    <property type="project" value="TreeGrafter"/>
</dbReference>
<name>A0AAN5D0Z8_9BILA</name>
<dbReference type="Pfam" id="PF03909">
    <property type="entry name" value="BSD"/>
    <property type="match status" value="1"/>
</dbReference>
<reference evidence="3" key="1">
    <citation type="submission" date="2022-10" db="EMBL/GenBank/DDBJ databases">
        <title>Genome assembly of Pristionchus species.</title>
        <authorList>
            <person name="Yoshida K."/>
            <person name="Sommer R.J."/>
        </authorList>
    </citation>
    <scope>NUCLEOTIDE SEQUENCE [LARGE SCALE GENOMIC DNA]</scope>
    <source>
        <strain evidence="3">RS5460</strain>
    </source>
</reference>
<dbReference type="InterPro" id="IPR051494">
    <property type="entry name" value="BSD_domain-containing"/>
</dbReference>
<dbReference type="SUPFAM" id="SSF140383">
    <property type="entry name" value="BSD domain-like"/>
    <property type="match status" value="1"/>
</dbReference>
<dbReference type="SMART" id="SM00751">
    <property type="entry name" value="BSD"/>
    <property type="match status" value="1"/>
</dbReference>
<evidence type="ECO:0000313" key="2">
    <source>
        <dbReference type="EMBL" id="GMR53589.1"/>
    </source>
</evidence>
<evidence type="ECO:0000259" key="1">
    <source>
        <dbReference type="PROSITE" id="PS50858"/>
    </source>
</evidence>
<protein>
    <recommendedName>
        <fullName evidence="1">BSD domain-containing protein</fullName>
    </recommendedName>
</protein>
<dbReference type="PANTHER" id="PTHR16019">
    <property type="entry name" value="SYNAPSE-ASSOCIATED PROTEIN"/>
    <property type="match status" value="1"/>
</dbReference>
<accession>A0AAN5D0Z8</accession>
<dbReference type="InterPro" id="IPR005607">
    <property type="entry name" value="BSD_dom"/>
</dbReference>
<dbReference type="EMBL" id="BTRK01000005">
    <property type="protein sequence ID" value="GMR53589.1"/>
    <property type="molecule type" value="Genomic_DNA"/>
</dbReference>
<feature type="domain" description="BSD" evidence="1">
    <location>
        <begin position="124"/>
        <end position="166"/>
    </location>
</feature>
<organism evidence="2 3">
    <name type="scientific">Pristionchus mayeri</name>
    <dbReference type="NCBI Taxonomy" id="1317129"/>
    <lineage>
        <taxon>Eukaryota</taxon>
        <taxon>Metazoa</taxon>
        <taxon>Ecdysozoa</taxon>
        <taxon>Nematoda</taxon>
        <taxon>Chromadorea</taxon>
        <taxon>Rhabditida</taxon>
        <taxon>Rhabditina</taxon>
        <taxon>Diplogasteromorpha</taxon>
        <taxon>Diplogasteroidea</taxon>
        <taxon>Neodiplogasteridae</taxon>
        <taxon>Pristionchus</taxon>
    </lineage>
</organism>
<dbReference type="GO" id="GO:0038203">
    <property type="term" value="P:TORC2 signaling"/>
    <property type="evidence" value="ECO:0007669"/>
    <property type="project" value="TreeGrafter"/>
</dbReference>
<dbReference type="AlphaFoldDB" id="A0AAN5D0Z8"/>
<comment type="caution">
    <text evidence="2">The sequence shown here is derived from an EMBL/GenBank/DDBJ whole genome shotgun (WGS) entry which is preliminary data.</text>
</comment>
<proteinExistence type="predicted"/>
<dbReference type="GO" id="GO:0005794">
    <property type="term" value="C:Golgi apparatus"/>
    <property type="evidence" value="ECO:0007669"/>
    <property type="project" value="TreeGrafter"/>
</dbReference>
<evidence type="ECO:0000313" key="3">
    <source>
        <dbReference type="Proteomes" id="UP001328107"/>
    </source>
</evidence>
<dbReference type="PANTHER" id="PTHR16019:SF6">
    <property type="entry name" value="SYNAPSE-ASSOCIATED PROTEIN 1"/>
    <property type="match status" value="1"/>
</dbReference>
<dbReference type="GO" id="GO:0048172">
    <property type="term" value="P:regulation of short-term neuronal synaptic plasticity"/>
    <property type="evidence" value="ECO:0007669"/>
    <property type="project" value="TreeGrafter"/>
</dbReference>
<sequence>MDFLSGLRAKTMHLADYVKELKTEGDGQEEKAPTFGATLMSYAREGANQMKKAMDNGMLGEMERHRQEHENRVESEKVGGGKLPWEDLPNESLAMKQILSLSLDTHNLLNDPPGEAEFTQTEMDRMAVSLIERDTNLAKARFELVPKALSEERFWKNYFYRVSLIRARMMQCSESEKKDGTSDDVYHDETTQDVHQTTTNENTSSPCDLVFDSFEAEILAGLEKEEEYEVVDGDRKEIDDLLH</sequence>
<keyword evidence="3" id="KW-1185">Reference proteome</keyword>
<dbReference type="InterPro" id="IPR035925">
    <property type="entry name" value="BSD_dom_sf"/>
</dbReference>